<comment type="cofactor">
    <cofactor evidence="6">
        <name>pyrroloquinoline quinone</name>
        <dbReference type="ChEBI" id="CHEBI:58442"/>
    </cofactor>
    <text evidence="6">Binds 1 PQQ group per subunit.</text>
</comment>
<dbReference type="GO" id="GO:0016020">
    <property type="term" value="C:membrane"/>
    <property type="evidence" value="ECO:0007669"/>
    <property type="project" value="InterPro"/>
</dbReference>
<feature type="binding site" evidence="6">
    <location>
        <position position="170"/>
    </location>
    <ligand>
        <name>pyrroloquinoline quinone</name>
        <dbReference type="ChEBI" id="CHEBI:58442"/>
    </ligand>
</feature>
<dbReference type="InterPro" id="IPR018391">
    <property type="entry name" value="PQQ_b-propeller_rpt"/>
</dbReference>
<evidence type="ECO:0000256" key="2">
    <source>
        <dbReference type="ARBA" id="ARBA00022723"/>
    </source>
</evidence>
<dbReference type="GO" id="GO:0016614">
    <property type="term" value="F:oxidoreductase activity, acting on CH-OH group of donors"/>
    <property type="evidence" value="ECO:0007669"/>
    <property type="project" value="InterPro"/>
</dbReference>
<accession>Q0FY20</accession>
<feature type="domain" description="Pyrrolo-quinoline quinone repeat" evidence="10">
    <location>
        <begin position="32"/>
        <end position="356"/>
    </location>
</feature>
<dbReference type="STRING" id="217511.GCA_001463845_01820"/>
<dbReference type="GO" id="GO:0030288">
    <property type="term" value="C:outer membrane-bounded periplasmic space"/>
    <property type="evidence" value="ECO:0007669"/>
    <property type="project" value="InterPro"/>
</dbReference>
<feature type="binding site" evidence="6">
    <location>
        <position position="73"/>
    </location>
    <ligand>
        <name>pyrroloquinoline quinone</name>
        <dbReference type="ChEBI" id="CHEBI:58442"/>
    </ligand>
</feature>
<protein>
    <submittedName>
        <fullName evidence="11">Putative pqq dehydrogenase protein</fullName>
    </submittedName>
</protein>
<comment type="caution">
    <text evidence="11">The sequence shown here is derived from an EMBL/GenBank/DDBJ whole genome shotgun (WGS) entry which is preliminary data.</text>
</comment>
<dbReference type="InterPro" id="IPR001479">
    <property type="entry name" value="Quinoprotein_DH_CS"/>
</dbReference>
<comment type="cofactor">
    <cofactor evidence="7">
        <name>Ca(2+)</name>
        <dbReference type="ChEBI" id="CHEBI:29108"/>
    </cofactor>
    <text evidence="7">Binds 1 Ca(2+) ion per subunit.</text>
</comment>
<feature type="binding site" evidence="7">
    <location>
        <position position="188"/>
    </location>
    <ligand>
        <name>Ca(2+)</name>
        <dbReference type="ChEBI" id="CHEBI:29108"/>
    </ligand>
</feature>
<dbReference type="PANTHER" id="PTHR32303:SF4">
    <property type="entry name" value="QUINOPROTEIN GLUCOSE DEHYDROGENASE"/>
    <property type="match status" value="1"/>
</dbReference>
<evidence type="ECO:0000313" key="11">
    <source>
        <dbReference type="EMBL" id="EAU39922.1"/>
    </source>
</evidence>
<keyword evidence="7" id="KW-0106">Calcium</keyword>
<keyword evidence="12" id="KW-1185">Reference proteome</keyword>
<evidence type="ECO:0000256" key="6">
    <source>
        <dbReference type="PIRSR" id="PIRSR617512-2"/>
    </source>
</evidence>
<dbReference type="GO" id="GO:0005509">
    <property type="term" value="F:calcium ion binding"/>
    <property type="evidence" value="ECO:0007669"/>
    <property type="project" value="InterPro"/>
</dbReference>
<feature type="compositionally biased region" description="Low complexity" evidence="9">
    <location>
        <begin position="593"/>
        <end position="603"/>
    </location>
</feature>
<feature type="binding site" evidence="6">
    <location>
        <position position="126"/>
    </location>
    <ligand>
        <name>pyrroloquinoline quinone</name>
        <dbReference type="ChEBI" id="CHEBI:58442"/>
    </ligand>
</feature>
<dbReference type="HOGENOM" id="CLU_018478_0_0_5"/>
<dbReference type="InterPro" id="IPR017512">
    <property type="entry name" value="PQQ_MeOH/EtOH_DH"/>
</dbReference>
<evidence type="ECO:0000259" key="10">
    <source>
        <dbReference type="Pfam" id="PF01011"/>
    </source>
</evidence>
<dbReference type="RefSeq" id="WP_007068642.1">
    <property type="nucleotide sequence ID" value="NZ_DS022272.1"/>
</dbReference>
<evidence type="ECO:0000256" key="7">
    <source>
        <dbReference type="PIRSR" id="PIRSR617512-3"/>
    </source>
</evidence>
<dbReference type="AlphaFoldDB" id="Q0FY20"/>
<feature type="disulfide bond" evidence="8">
    <location>
        <begin position="120"/>
        <end position="121"/>
    </location>
</feature>
<evidence type="ECO:0000256" key="3">
    <source>
        <dbReference type="ARBA" id="ARBA00022891"/>
    </source>
</evidence>
<keyword evidence="4" id="KW-0560">Oxidoreductase</keyword>
<dbReference type="PANTHER" id="PTHR32303">
    <property type="entry name" value="QUINOPROTEIN ALCOHOL DEHYDROGENASE (CYTOCHROME C)"/>
    <property type="match status" value="1"/>
</dbReference>
<name>Q0FY20_9HYPH</name>
<dbReference type="Gene3D" id="2.140.10.10">
    <property type="entry name" value="Quinoprotein alcohol dehydrogenase-like superfamily"/>
    <property type="match status" value="1"/>
</dbReference>
<dbReference type="InterPro" id="IPR002372">
    <property type="entry name" value="PQQ_rpt_dom"/>
</dbReference>
<dbReference type="Pfam" id="PF01011">
    <property type="entry name" value="PQQ"/>
    <property type="match status" value="2"/>
</dbReference>
<dbReference type="SMART" id="SM00564">
    <property type="entry name" value="PQQ"/>
    <property type="match status" value="5"/>
</dbReference>
<feature type="compositionally biased region" description="Gly residues" evidence="9">
    <location>
        <begin position="8"/>
        <end position="20"/>
    </location>
</feature>
<feature type="active site" description="Proton acceptor" evidence="5">
    <location>
        <position position="314"/>
    </location>
</feature>
<reference evidence="11 12" key="1">
    <citation type="journal article" date="2010" name="J. Bacteriol.">
        <title>Genome sequence of Fulvimarina pelagi HTCC2506T, a Mn(II)-oxidizing alphaproteobacterium possessing an aerobic anoxygenic photosynthetic gene cluster and Xanthorhodopsin.</title>
        <authorList>
            <person name="Kang I."/>
            <person name="Oh H.M."/>
            <person name="Lim S.I."/>
            <person name="Ferriera S."/>
            <person name="Giovannoni S.J."/>
            <person name="Cho J.C."/>
        </authorList>
    </citation>
    <scope>NUCLEOTIDE SEQUENCE [LARGE SCALE GENOMIC DNA]</scope>
    <source>
        <strain evidence="11 12">HTCC2506</strain>
    </source>
</reference>
<dbReference type="Proteomes" id="UP000004310">
    <property type="component" value="Unassembled WGS sequence"/>
</dbReference>
<evidence type="ECO:0000256" key="4">
    <source>
        <dbReference type="ARBA" id="ARBA00023002"/>
    </source>
</evidence>
<dbReference type="InterPro" id="IPR011047">
    <property type="entry name" value="Quinoprotein_ADH-like_sf"/>
</dbReference>
<organism evidence="11 12">
    <name type="scientific">Fulvimarina pelagi HTCC2506</name>
    <dbReference type="NCBI Taxonomy" id="314231"/>
    <lineage>
        <taxon>Bacteria</taxon>
        <taxon>Pseudomonadati</taxon>
        <taxon>Pseudomonadota</taxon>
        <taxon>Alphaproteobacteria</taxon>
        <taxon>Hyphomicrobiales</taxon>
        <taxon>Aurantimonadaceae</taxon>
        <taxon>Fulvimarina</taxon>
    </lineage>
</organism>
<feature type="region of interest" description="Disordered" evidence="9">
    <location>
        <begin position="1"/>
        <end position="29"/>
    </location>
</feature>
<dbReference type="SUPFAM" id="SSF50998">
    <property type="entry name" value="Quinoprotein alcohol dehydrogenase-like"/>
    <property type="match status" value="1"/>
</dbReference>
<evidence type="ECO:0000256" key="8">
    <source>
        <dbReference type="PIRSR" id="PIRSR617512-4"/>
    </source>
</evidence>
<dbReference type="PROSITE" id="PS00364">
    <property type="entry name" value="BACTERIAL_PQQ_2"/>
    <property type="match status" value="1"/>
</dbReference>
<keyword evidence="8" id="KW-1015">Disulfide bond</keyword>
<feature type="domain" description="Pyrrolo-quinoline quinone repeat" evidence="10">
    <location>
        <begin position="476"/>
        <end position="536"/>
    </location>
</feature>
<comment type="similarity">
    <text evidence="1">Belongs to the bacterial PQQ dehydrogenase family.</text>
</comment>
<sequence>MQAKKAGGAAGSGTVAGAGGDLTELSKDPNQWVMPGKNYAGTRYSELDQINADNIGNLQLAWTFSNGVNRGQESIPLVVDGMMYIVSPWPNNLFALDATTGDLKWTFEPPTARAAQGVACCDVVNRGATYADGKVIYNTLDNHTVAVDAKTGELVWRSKLGEISNGETMTMAPLVVKDKVLVGNSGGEMGVRGWMTALDVGTGEIAWRAMHTGTDDEVLIGEDFKAPYAWMEGQDLGVSTWPKDRWRTGGGTAWGWITYDPELDLIYYGTGNPGPWNSNQREGDNLWTATIFARDPDTGQAKWAYQTSPHDLWDHDGINEVMLLDLEIEGDTQQVAVRPGRNGFMYVLDRATGKVISADPFSKVTVYEGVDLETGRIIPVAEKDPVLGKTITEICPAPPGAKDWQPTAYSPRTKLLYVPHQTLCASMTTSEVSYISGTPYLGATVDMYAGTEEGTRGQFMAWDLVKRVPAWQITEEFPVYSGTVVTAGDIAFYGTMDRWFKAVDARSGEPLWQFRAPSGIIGQPSTFMGSDGRQYVAIMSGVGGWAGAIAAAELDGRVRNGALGFSGASQDLPAYTRGGSTLMVFALPDSGGDAASLGASGSSEDSEAKSDSGSRSGGDTEASGNANADEASGEEAADGVAAQ</sequence>
<gene>
    <name evidence="11" type="ORF">FP2506_17639</name>
</gene>
<feature type="binding site" evidence="7">
    <location>
        <position position="314"/>
    </location>
    <ligand>
        <name>Ca(2+)</name>
        <dbReference type="ChEBI" id="CHEBI:29108"/>
    </ligand>
</feature>
<feature type="binding site" evidence="7">
    <location>
        <position position="272"/>
    </location>
    <ligand>
        <name>Ca(2+)</name>
        <dbReference type="ChEBI" id="CHEBI:29108"/>
    </ligand>
</feature>
<dbReference type="NCBIfam" id="TIGR03075">
    <property type="entry name" value="PQQ_enz_alc_DH"/>
    <property type="match status" value="1"/>
</dbReference>
<keyword evidence="3 6" id="KW-0634">PQQ</keyword>
<evidence type="ECO:0000313" key="12">
    <source>
        <dbReference type="Proteomes" id="UP000004310"/>
    </source>
</evidence>
<feature type="region of interest" description="Disordered" evidence="9">
    <location>
        <begin position="593"/>
        <end position="643"/>
    </location>
</feature>
<evidence type="ECO:0000256" key="9">
    <source>
        <dbReference type="SAM" id="MobiDB-lite"/>
    </source>
</evidence>
<keyword evidence="2 7" id="KW-0479">Metal-binding</keyword>
<dbReference type="EMBL" id="AATP01000011">
    <property type="protein sequence ID" value="EAU39922.1"/>
    <property type="molecule type" value="Genomic_DNA"/>
</dbReference>
<feature type="binding site" evidence="6">
    <location>
        <position position="252"/>
    </location>
    <ligand>
        <name>pyrroloquinoline quinone</name>
        <dbReference type="ChEBI" id="CHEBI:58442"/>
    </ligand>
</feature>
<evidence type="ECO:0000256" key="5">
    <source>
        <dbReference type="PIRSR" id="PIRSR617512-1"/>
    </source>
</evidence>
<proteinExistence type="inferred from homology"/>
<dbReference type="eggNOG" id="COG4993">
    <property type="taxonomic scope" value="Bacteria"/>
</dbReference>
<evidence type="ECO:0000256" key="1">
    <source>
        <dbReference type="ARBA" id="ARBA00008156"/>
    </source>
</evidence>